<sequence length="227" mass="26868">MVVTYNPLTAAKQRYAFEKKMLRLQDTLFEFQSRVNRQAPYWRKQSVVLKRYMDICSELHIPSDLYKVEFYVTDKRLRMNFRKNHYRIGRYIDRFGKNIIITNITDWSTDEIVQASLDRWTVEDAFRLTKDESQVALRPVRHWTDSKIRCHIFTCIAALALLRIIELRLRKAGVNMTAKAAMRHMGNLHSCLLWLPGKRKAVRMLEEPDEAQADIMRAFGWKIAGVE</sequence>
<reference evidence="1" key="1">
    <citation type="submission" date="2020-12" db="EMBL/GenBank/DDBJ databases">
        <title>Desulfobium dissulfuricans gen. nov., sp. nov., a novel mesophilic, sulfate-reducing bacterium isolated from a deep-sea hydrothermal vent.</title>
        <authorList>
            <person name="Hashimoto Y."/>
            <person name="Tame A."/>
            <person name="Sawayama S."/>
            <person name="Miyazaki J."/>
            <person name="Takai K."/>
            <person name="Nakagawa S."/>
        </authorList>
    </citation>
    <scope>NUCLEOTIDE SEQUENCE</scope>
    <source>
        <strain evidence="1">GF1</strain>
    </source>
</reference>
<accession>A0A915U0S7</accession>
<protein>
    <recommendedName>
        <fullName evidence="3">Transposase</fullName>
    </recommendedName>
</protein>
<gene>
    <name evidence="1" type="ORF">GF1_12500</name>
</gene>
<dbReference type="AlphaFoldDB" id="A0A915U0S7"/>
<proteinExistence type="predicted"/>
<dbReference type="EMBL" id="AP024233">
    <property type="protein sequence ID" value="BCO08874.1"/>
    <property type="molecule type" value="Genomic_DNA"/>
</dbReference>
<dbReference type="KEGG" id="ddu:GF1_12500"/>
<name>A0A915U0S7_9BACT</name>
<dbReference type="PANTHER" id="PTHR34614:SF2">
    <property type="entry name" value="TRANSPOSASE IS4-LIKE DOMAIN-CONTAINING PROTEIN"/>
    <property type="match status" value="1"/>
</dbReference>
<evidence type="ECO:0000313" key="1">
    <source>
        <dbReference type="EMBL" id="BCO08874.1"/>
    </source>
</evidence>
<dbReference type="InterPro" id="IPR012337">
    <property type="entry name" value="RNaseH-like_sf"/>
</dbReference>
<dbReference type="SUPFAM" id="SSF53098">
    <property type="entry name" value="Ribonuclease H-like"/>
    <property type="match status" value="1"/>
</dbReference>
<dbReference type="PANTHER" id="PTHR34614">
    <property type="match status" value="1"/>
</dbReference>
<keyword evidence="2" id="KW-1185">Reference proteome</keyword>
<evidence type="ECO:0008006" key="3">
    <source>
        <dbReference type="Google" id="ProtNLM"/>
    </source>
</evidence>
<evidence type="ECO:0000313" key="2">
    <source>
        <dbReference type="Proteomes" id="UP001063350"/>
    </source>
</evidence>
<dbReference type="Proteomes" id="UP001063350">
    <property type="component" value="Chromosome"/>
</dbReference>
<organism evidence="1 2">
    <name type="scientific">Desulfolithobacter dissulfuricans</name>
    <dbReference type="NCBI Taxonomy" id="2795293"/>
    <lineage>
        <taxon>Bacteria</taxon>
        <taxon>Pseudomonadati</taxon>
        <taxon>Thermodesulfobacteriota</taxon>
        <taxon>Desulfobulbia</taxon>
        <taxon>Desulfobulbales</taxon>
        <taxon>Desulfobulbaceae</taxon>
        <taxon>Desulfolithobacter</taxon>
    </lineage>
</organism>